<comment type="caution">
    <text evidence="2">The sequence shown here is derived from an EMBL/GenBank/DDBJ whole genome shotgun (WGS) entry which is preliminary data.</text>
</comment>
<evidence type="ECO:0000313" key="2">
    <source>
        <dbReference type="EMBL" id="GFY10463.1"/>
    </source>
</evidence>
<reference evidence="2" key="1">
    <citation type="submission" date="2020-08" db="EMBL/GenBank/DDBJ databases">
        <title>Multicomponent nature underlies the extraordinary mechanical properties of spider dragline silk.</title>
        <authorList>
            <person name="Kono N."/>
            <person name="Nakamura H."/>
            <person name="Mori M."/>
            <person name="Yoshida Y."/>
            <person name="Ohtoshi R."/>
            <person name="Malay A.D."/>
            <person name="Moran D.A.P."/>
            <person name="Tomita M."/>
            <person name="Numata K."/>
            <person name="Arakawa K."/>
        </authorList>
    </citation>
    <scope>NUCLEOTIDE SEQUENCE</scope>
</reference>
<evidence type="ECO:0000313" key="3">
    <source>
        <dbReference type="Proteomes" id="UP000887159"/>
    </source>
</evidence>
<keyword evidence="3" id="KW-1185">Reference proteome</keyword>
<accession>A0A8X6VJY8</accession>
<gene>
    <name evidence="2" type="ORF">TNCV_1463521</name>
</gene>
<name>A0A8X6VJY8_TRICX</name>
<evidence type="ECO:0000256" key="1">
    <source>
        <dbReference type="SAM" id="MobiDB-lite"/>
    </source>
</evidence>
<organism evidence="2 3">
    <name type="scientific">Trichonephila clavipes</name>
    <name type="common">Golden silk orbweaver</name>
    <name type="synonym">Nephila clavipes</name>
    <dbReference type="NCBI Taxonomy" id="2585209"/>
    <lineage>
        <taxon>Eukaryota</taxon>
        <taxon>Metazoa</taxon>
        <taxon>Ecdysozoa</taxon>
        <taxon>Arthropoda</taxon>
        <taxon>Chelicerata</taxon>
        <taxon>Arachnida</taxon>
        <taxon>Araneae</taxon>
        <taxon>Araneomorphae</taxon>
        <taxon>Entelegynae</taxon>
        <taxon>Araneoidea</taxon>
        <taxon>Nephilidae</taxon>
        <taxon>Trichonephila</taxon>
    </lineage>
</organism>
<dbReference type="Proteomes" id="UP000887159">
    <property type="component" value="Unassembled WGS sequence"/>
</dbReference>
<feature type="region of interest" description="Disordered" evidence="1">
    <location>
        <begin position="77"/>
        <end position="103"/>
    </location>
</feature>
<dbReference type="AlphaFoldDB" id="A0A8X6VJY8"/>
<protein>
    <submittedName>
        <fullName evidence="2">Uncharacterized protein</fullName>
    </submittedName>
</protein>
<proteinExistence type="predicted"/>
<sequence length="103" mass="11865">MPESGDLPYLIYVLLSNFLVASLTKEEYQQRSSYGTKLIQKGFLALRTLTTEVIVVCFCKTKTYYSRRSGWYRLLHPSSKRSGTNRIKPILPQDNATENRLEA</sequence>
<dbReference type="EMBL" id="BMAU01021297">
    <property type="protein sequence ID" value="GFY10463.1"/>
    <property type="molecule type" value="Genomic_DNA"/>
</dbReference>